<evidence type="ECO:0000313" key="9">
    <source>
        <dbReference type="Proteomes" id="UP000579153"/>
    </source>
</evidence>
<feature type="binding site" evidence="6">
    <location>
        <position position="95"/>
    </location>
    <ligand>
        <name>Mg(2+)</name>
        <dbReference type="ChEBI" id="CHEBI:18420"/>
    </ligand>
</feature>
<feature type="binding site" evidence="6">
    <location>
        <position position="5"/>
    </location>
    <ligand>
        <name>Mg(2+)</name>
        <dbReference type="ChEBI" id="CHEBI:18420"/>
    </ligand>
</feature>
<name>A0A7W9GHH1_9ACTN</name>
<evidence type="ECO:0000256" key="6">
    <source>
        <dbReference type="HAMAP-Rule" id="MF_00265"/>
    </source>
</evidence>
<dbReference type="EC" id="3.1.-.-" evidence="6"/>
<evidence type="ECO:0000256" key="3">
    <source>
        <dbReference type="ARBA" id="ARBA00022723"/>
    </source>
</evidence>
<evidence type="ECO:0000259" key="7">
    <source>
        <dbReference type="Pfam" id="PF01850"/>
    </source>
</evidence>
<dbReference type="GO" id="GO:0004540">
    <property type="term" value="F:RNA nuclease activity"/>
    <property type="evidence" value="ECO:0007669"/>
    <property type="project" value="InterPro"/>
</dbReference>
<comment type="cofactor">
    <cofactor evidence="6">
        <name>Mg(2+)</name>
        <dbReference type="ChEBI" id="CHEBI:18420"/>
    </cofactor>
</comment>
<dbReference type="InterPro" id="IPR002716">
    <property type="entry name" value="PIN_dom"/>
</dbReference>
<dbReference type="Proteomes" id="UP000579153">
    <property type="component" value="Unassembled WGS sequence"/>
</dbReference>
<comment type="similarity">
    <text evidence="6">Belongs to the PINc/VapC protein family.</text>
</comment>
<accession>A0A7W9GHH1</accession>
<dbReference type="RefSeq" id="WP_185076897.1">
    <property type="nucleotide sequence ID" value="NZ_JACHMB010000001.1"/>
</dbReference>
<dbReference type="GO" id="GO:0090729">
    <property type="term" value="F:toxin activity"/>
    <property type="evidence" value="ECO:0007669"/>
    <property type="project" value="UniProtKB-KW"/>
</dbReference>
<keyword evidence="4 6" id="KW-0378">Hydrolase</keyword>
<feature type="domain" description="PIN" evidence="7">
    <location>
        <begin position="2"/>
        <end position="119"/>
    </location>
</feature>
<organism evidence="8 9">
    <name type="scientific">Nonomuraea jabiensis</name>
    <dbReference type="NCBI Taxonomy" id="882448"/>
    <lineage>
        <taxon>Bacteria</taxon>
        <taxon>Bacillati</taxon>
        <taxon>Actinomycetota</taxon>
        <taxon>Actinomycetes</taxon>
        <taxon>Streptosporangiales</taxon>
        <taxon>Streptosporangiaceae</taxon>
        <taxon>Nonomuraea</taxon>
    </lineage>
</organism>
<dbReference type="HAMAP" id="MF_00265">
    <property type="entry name" value="VapC_Nob1"/>
    <property type="match status" value="1"/>
</dbReference>
<dbReference type="InterPro" id="IPR044153">
    <property type="entry name" value="PIN_Pae0151-like"/>
</dbReference>
<protein>
    <recommendedName>
        <fullName evidence="6">Ribonuclease VapC</fullName>
        <shortName evidence="6">RNase VapC</shortName>
        <ecNumber evidence="6">3.1.-.-</ecNumber>
    </recommendedName>
    <alternativeName>
        <fullName evidence="6">Toxin VapC</fullName>
    </alternativeName>
</protein>
<dbReference type="CDD" id="cd09873">
    <property type="entry name" value="PIN_Pae0151-like"/>
    <property type="match status" value="1"/>
</dbReference>
<dbReference type="GO" id="GO:0016787">
    <property type="term" value="F:hydrolase activity"/>
    <property type="evidence" value="ECO:0007669"/>
    <property type="project" value="UniProtKB-KW"/>
</dbReference>
<keyword evidence="1 6" id="KW-1277">Toxin-antitoxin system</keyword>
<comment type="caution">
    <text evidence="8">The sequence shown here is derived from an EMBL/GenBank/DDBJ whole genome shotgun (WGS) entry which is preliminary data.</text>
</comment>
<evidence type="ECO:0000256" key="5">
    <source>
        <dbReference type="ARBA" id="ARBA00022842"/>
    </source>
</evidence>
<dbReference type="InterPro" id="IPR051619">
    <property type="entry name" value="TypeII_TA_RNase_PINc/VapC"/>
</dbReference>
<evidence type="ECO:0000256" key="1">
    <source>
        <dbReference type="ARBA" id="ARBA00022649"/>
    </source>
</evidence>
<evidence type="ECO:0000313" key="8">
    <source>
        <dbReference type="EMBL" id="MBB5783858.1"/>
    </source>
</evidence>
<evidence type="ECO:0000256" key="4">
    <source>
        <dbReference type="ARBA" id="ARBA00022801"/>
    </source>
</evidence>
<dbReference type="InterPro" id="IPR029060">
    <property type="entry name" value="PIN-like_dom_sf"/>
</dbReference>
<dbReference type="Gene3D" id="3.40.50.1010">
    <property type="entry name" value="5'-nuclease"/>
    <property type="match status" value="1"/>
</dbReference>
<evidence type="ECO:0000256" key="2">
    <source>
        <dbReference type="ARBA" id="ARBA00022722"/>
    </source>
</evidence>
<keyword evidence="2 6" id="KW-0540">Nuclease</keyword>
<keyword evidence="5 6" id="KW-0460">Magnesium</keyword>
<sequence length="135" mass="14726">MIVVDASACVHALQAERPDADLVRTLQKAGSLHAPTLLDVEFLSALRGLVISGKLPIDRADEARMDFSDLPLIRYPVEKLADRIWALRNNLTVYDAAYIALAEALGCALVTTDAKLRSACGHRAEVEVYPLTPSR</sequence>
<reference evidence="8 9" key="1">
    <citation type="submission" date="2020-08" db="EMBL/GenBank/DDBJ databases">
        <title>Sequencing the genomes of 1000 actinobacteria strains.</title>
        <authorList>
            <person name="Klenk H.-P."/>
        </authorList>
    </citation>
    <scope>NUCLEOTIDE SEQUENCE [LARGE SCALE GENOMIC DNA]</scope>
    <source>
        <strain evidence="8 9">DSM 45507</strain>
    </source>
</reference>
<keyword evidence="9" id="KW-1185">Reference proteome</keyword>
<dbReference type="EMBL" id="JACHMB010000001">
    <property type="protein sequence ID" value="MBB5783858.1"/>
    <property type="molecule type" value="Genomic_DNA"/>
</dbReference>
<dbReference type="AlphaFoldDB" id="A0A7W9GHH1"/>
<keyword evidence="6" id="KW-0800">Toxin</keyword>
<dbReference type="Pfam" id="PF01850">
    <property type="entry name" value="PIN"/>
    <property type="match status" value="1"/>
</dbReference>
<dbReference type="PANTHER" id="PTHR35901:SF1">
    <property type="entry name" value="EXONUCLEASE VAPC9"/>
    <property type="match status" value="1"/>
</dbReference>
<dbReference type="SUPFAM" id="SSF88723">
    <property type="entry name" value="PIN domain-like"/>
    <property type="match status" value="1"/>
</dbReference>
<dbReference type="GO" id="GO:0000287">
    <property type="term" value="F:magnesium ion binding"/>
    <property type="evidence" value="ECO:0007669"/>
    <property type="project" value="UniProtKB-UniRule"/>
</dbReference>
<dbReference type="InterPro" id="IPR022907">
    <property type="entry name" value="VapC_family"/>
</dbReference>
<proteinExistence type="inferred from homology"/>
<dbReference type="PANTHER" id="PTHR35901">
    <property type="entry name" value="RIBONUCLEASE VAPC3"/>
    <property type="match status" value="1"/>
</dbReference>
<gene>
    <name evidence="6" type="primary">vapC</name>
    <name evidence="8" type="ORF">HD596_010614</name>
</gene>
<comment type="function">
    <text evidence="6">Toxic component of a toxin-antitoxin (TA) system. An RNase.</text>
</comment>
<keyword evidence="3 6" id="KW-0479">Metal-binding</keyword>